<dbReference type="Pfam" id="PF02151">
    <property type="entry name" value="UVR"/>
    <property type="match status" value="1"/>
</dbReference>
<dbReference type="PIRSF" id="PIRSF015034">
    <property type="entry name" value="YacH"/>
    <property type="match status" value="1"/>
</dbReference>
<dbReference type="GO" id="GO:0005507">
    <property type="term" value="F:copper ion binding"/>
    <property type="evidence" value="ECO:0007669"/>
    <property type="project" value="TreeGrafter"/>
</dbReference>
<dbReference type="GO" id="GO:0050897">
    <property type="term" value="F:cobalt ion binding"/>
    <property type="evidence" value="ECO:0007669"/>
    <property type="project" value="TreeGrafter"/>
</dbReference>
<dbReference type="AlphaFoldDB" id="A0A132NC25"/>
<dbReference type="RefSeq" id="WP_066200363.1">
    <property type="nucleotide sequence ID" value="NZ_CBCSAS010000021.1"/>
</dbReference>
<reference evidence="5 7" key="2">
    <citation type="submission" date="2017-08" db="EMBL/GenBank/DDBJ databases">
        <title>Burning lignite coal seam in the remote Altai Mountains harbors a hydrogen-driven thermophilic microbial community.</title>
        <authorList>
            <person name="Kadnikov V.V."/>
            <person name="Mardanov A.V."/>
            <person name="Ivasenko D."/>
            <person name="Beletsky A.V."/>
            <person name="Karnachuk O.V."/>
            <person name="Ravin N.V."/>
        </authorList>
    </citation>
    <scope>NUCLEOTIDE SEQUENCE [LARGE SCALE GENOMIC DNA]</scope>
    <source>
        <strain evidence="5">AL33</strain>
    </source>
</reference>
<dbReference type="Proteomes" id="UP000748108">
    <property type="component" value="Unassembled WGS sequence"/>
</dbReference>
<dbReference type="STRING" id="1484.SA87_07630"/>
<dbReference type="InterPro" id="IPR036876">
    <property type="entry name" value="UVR_dom_sf"/>
</dbReference>
<dbReference type="PROSITE" id="PS50151">
    <property type="entry name" value="UVR"/>
    <property type="match status" value="1"/>
</dbReference>
<evidence type="ECO:0000313" key="6">
    <source>
        <dbReference type="Proteomes" id="UP000243024"/>
    </source>
</evidence>
<dbReference type="GO" id="GO:1990170">
    <property type="term" value="P:stress response to cadmium ion"/>
    <property type="evidence" value="ECO:0007669"/>
    <property type="project" value="TreeGrafter"/>
</dbReference>
<feature type="domain" description="UVR" evidence="2">
    <location>
        <begin position="129"/>
        <end position="164"/>
    </location>
</feature>
<organism evidence="4 6">
    <name type="scientific">Hydrogenibacillus schlegelii</name>
    <name type="common">Bacillus schlegelii</name>
    <dbReference type="NCBI Taxonomy" id="1484"/>
    <lineage>
        <taxon>Bacteria</taxon>
        <taxon>Bacillati</taxon>
        <taxon>Bacillota</taxon>
        <taxon>Bacilli</taxon>
        <taxon>Bacillales</taxon>
        <taxon>Bacillales Family X. Incertae Sedis</taxon>
        <taxon>Hydrogenibacillus</taxon>
    </lineage>
</organism>
<dbReference type="InterPro" id="IPR025542">
    <property type="entry name" value="YacH"/>
</dbReference>
<evidence type="ECO:0000313" key="7">
    <source>
        <dbReference type="Proteomes" id="UP000244180"/>
    </source>
</evidence>
<reference evidence="4 6" key="1">
    <citation type="submission" date="2015-09" db="EMBL/GenBank/DDBJ databases">
        <title>Draft genome sequence of Hydrogenibacillus schlegelii DSM 2000.</title>
        <authorList>
            <person name="Hemp J."/>
        </authorList>
    </citation>
    <scope>NUCLEOTIDE SEQUENCE [LARGE SCALE GENOMIC DNA]</scope>
    <source>
        <strain evidence="4 6">MA 48</strain>
    </source>
</reference>
<keyword evidence="1" id="KW-0175">Coiled coil</keyword>
<dbReference type="OrthoDB" id="9788704at2"/>
<dbReference type="Proteomes" id="UP000243024">
    <property type="component" value="Unassembled WGS sequence"/>
</dbReference>
<dbReference type="Proteomes" id="UP000244180">
    <property type="component" value="Unassembled WGS sequence"/>
</dbReference>
<evidence type="ECO:0000313" key="5">
    <source>
        <dbReference type="EMBL" id="PTQ51925.1"/>
    </source>
</evidence>
<reference evidence="3" key="3">
    <citation type="journal article" date="2021" name="Microbiology">
        <title>Metagenomic Analysis of the Microbial Community in the Underground Coal Fire Area (Kemerovo Region, Russia) Revealed Predominance of Thermophilic Members of the Phyla Deinococcus-thermus, Aquificae, and Firmicutes.</title>
        <authorList>
            <person name="Kadnikov V."/>
            <person name="Mardanov A.V."/>
            <person name="Beletsky A.V."/>
            <person name="Karnachuk O.V."/>
            <person name="Ravin N.V."/>
        </authorList>
    </citation>
    <scope>NUCLEOTIDE SEQUENCE</scope>
    <source>
        <strain evidence="3">RBS10-49</strain>
    </source>
</reference>
<dbReference type="EMBL" id="JAHHQF010000078">
    <property type="protein sequence ID" value="MBT9283128.1"/>
    <property type="molecule type" value="Genomic_DNA"/>
</dbReference>
<name>A0A132NC25_HYDSH</name>
<evidence type="ECO:0000256" key="1">
    <source>
        <dbReference type="SAM" id="Coils"/>
    </source>
</evidence>
<feature type="coiled-coil region" evidence="1">
    <location>
        <begin position="125"/>
        <end position="171"/>
    </location>
</feature>
<dbReference type="PANTHER" id="PTHR38430">
    <property type="entry name" value="PROTEIN-ARGININE KINASE ACTIVATOR PROTEIN"/>
    <property type="match status" value="1"/>
</dbReference>
<evidence type="ECO:0000259" key="2">
    <source>
        <dbReference type="PROSITE" id="PS50151"/>
    </source>
</evidence>
<keyword evidence="6" id="KW-1185">Reference proteome</keyword>
<dbReference type="GO" id="GO:0008270">
    <property type="term" value="F:zinc ion binding"/>
    <property type="evidence" value="ECO:0007669"/>
    <property type="project" value="TreeGrafter"/>
</dbReference>
<proteinExistence type="predicted"/>
<evidence type="ECO:0000313" key="4">
    <source>
        <dbReference type="EMBL" id="OAR04539.1"/>
    </source>
</evidence>
<dbReference type="Gene3D" id="4.10.860.10">
    <property type="entry name" value="UVR domain"/>
    <property type="match status" value="1"/>
</dbReference>
<dbReference type="PANTHER" id="PTHR38430:SF1">
    <property type="entry name" value="PROTEIN-ARGININE KINASE ACTIVATOR PROTEIN"/>
    <property type="match status" value="1"/>
</dbReference>
<dbReference type="EMBL" id="JXBB01000013">
    <property type="protein sequence ID" value="OAR04539.1"/>
    <property type="molecule type" value="Genomic_DNA"/>
</dbReference>
<dbReference type="SUPFAM" id="SSF46600">
    <property type="entry name" value="C-terminal UvrC-binding domain of UvrB"/>
    <property type="match status" value="1"/>
</dbReference>
<gene>
    <name evidence="5" type="ORF">HSCHL_0958</name>
    <name evidence="3" type="ORF">KM312_10900</name>
    <name evidence="4" type="ORF">SA87_07630</name>
</gene>
<dbReference type="EMBL" id="PEBV01000032">
    <property type="protein sequence ID" value="PTQ51925.1"/>
    <property type="molecule type" value="Genomic_DNA"/>
</dbReference>
<dbReference type="GO" id="GO:0046870">
    <property type="term" value="F:cadmium ion binding"/>
    <property type="evidence" value="ECO:0007669"/>
    <property type="project" value="TreeGrafter"/>
</dbReference>
<evidence type="ECO:0000313" key="3">
    <source>
        <dbReference type="EMBL" id="MBT9283128.1"/>
    </source>
</evidence>
<protein>
    <submittedName>
        <fullName evidence="5">Nucleotide excision repair protein, with UvrB/UvrC motif</fullName>
    </submittedName>
    <submittedName>
        <fullName evidence="3">UvrB/UvrC motif-containing protein</fullName>
    </submittedName>
</protein>
<sequence length="171" mass="19538">MMCERCGKRPATFHFTKIVNGEKTELHLCDVCAREEGVAFSVPGDAFSIHHLLSGIMPAMPSRPMDRGRVCPTCGMSYDEFVKKSRFGCSDCYTAFREPLVPLLRRIHGGAAEHHGRAPKRHKPRRALRHRLERLRAELQEKVAAEAYEEAARLRDEIRRLERELGEARAE</sequence>
<comment type="caution">
    <text evidence="4">The sequence shown here is derived from an EMBL/GenBank/DDBJ whole genome shotgun (WGS) entry which is preliminary data.</text>
</comment>
<accession>A0A132NC25</accession>
<dbReference type="InterPro" id="IPR001943">
    <property type="entry name" value="UVR_dom"/>
</dbReference>
<dbReference type="GO" id="GO:1990169">
    <property type="term" value="P:stress response to copper ion"/>
    <property type="evidence" value="ECO:0007669"/>
    <property type="project" value="TreeGrafter"/>
</dbReference>